<feature type="compositionally biased region" description="Acidic residues" evidence="2">
    <location>
        <begin position="462"/>
        <end position="484"/>
    </location>
</feature>
<keyword evidence="6" id="KW-1185">Reference proteome</keyword>
<evidence type="ECO:0000256" key="3">
    <source>
        <dbReference type="SAM" id="Phobius"/>
    </source>
</evidence>
<evidence type="ECO:0000313" key="6">
    <source>
        <dbReference type="Proteomes" id="UP001388673"/>
    </source>
</evidence>
<dbReference type="SUPFAM" id="SSF49879">
    <property type="entry name" value="SMAD/FHA domain"/>
    <property type="match status" value="1"/>
</dbReference>
<dbReference type="Gene3D" id="2.60.200.20">
    <property type="match status" value="1"/>
</dbReference>
<feature type="compositionally biased region" description="Acidic residues" evidence="2">
    <location>
        <begin position="341"/>
        <end position="352"/>
    </location>
</feature>
<evidence type="ECO:0000313" key="5">
    <source>
        <dbReference type="EMBL" id="KAK8853080.1"/>
    </source>
</evidence>
<dbReference type="PROSITE" id="PS50006">
    <property type="entry name" value="FHA_DOMAIN"/>
    <property type="match status" value="1"/>
</dbReference>
<organism evidence="5 6">
    <name type="scientific">Kwoniella newhampshirensis</name>
    <dbReference type="NCBI Taxonomy" id="1651941"/>
    <lineage>
        <taxon>Eukaryota</taxon>
        <taxon>Fungi</taxon>
        <taxon>Dikarya</taxon>
        <taxon>Basidiomycota</taxon>
        <taxon>Agaricomycotina</taxon>
        <taxon>Tremellomycetes</taxon>
        <taxon>Tremellales</taxon>
        <taxon>Cryptococcaceae</taxon>
        <taxon>Kwoniella</taxon>
    </lineage>
</organism>
<feature type="domain" description="FHA" evidence="4">
    <location>
        <begin position="59"/>
        <end position="117"/>
    </location>
</feature>
<sequence length="909" mass="99705">MDARGNSFPADWFIRLTRTGDATGADTTYFSLSELYTLPAWPGKNKQAKSFSALTPGGIILGRKSSSARSVFQITRKEFDCPVVSRSHAQCTVTPNGHVYITDLNSSHGTTIQSASTAINLKANSPVQVLHNDEIQLGKEIKSASMNYKPVWFKVTFRYPEFGSGSAALGDRKLLGKLKPDNAAGKFASPSNAPVLRRLIEKSATFKEEEMREIDIHKVKCMIDRSEQLEIPHNVLGGNYYHSVKVEDDDVKSYDSLRCENGDVQSEHRDHKAVFSLSDEVDDVRSLSREVLNDHFQTQPLAVDGPKMNKVGISDTVLYDESDDSEYPRASSAERQLQDDSMTDLDYDDEGPEILSTCKPDYASRRQPDIFDLKDLDADVDHEVNKNGLTDVSDDNVTGVSEQAPVSAVAVTIEDLKSQVQGQPLSNLTREELLPEQSEAEAAEAHRDGSPAAGLGIWYTYNDDEDEEESECDQDDDEDEPVSDTEDHNSDFDDDTVGHNHPQLTFLEMELDDEDDEKDQDYDDPDELDEDQARSAVGVHEPEIRTDTGPENAVQPLGQEQKNLMLHDDTHANSVDDIEDDSDWQRDPEVRTRLRMFNSNAKKIKALEAELEHYKARHAEELKQLESNANTAQVMKKFKSKAAIVSEANGLKLDQNSDSESSEDSQEESDRESCRDLVADVEALSRRGKHIDTLDSEAKYSSIATVFVRENKASEQQTTFATQPRLSVRNTATASPALADVSPSSGASQLPMFSTSIAASSDPAVNADTAVQTPCFEGNGDNHQHWNDNAGGGITWQAPVTCENASGNDEYDCYQAGSVGCASVATHPKISSSISASNNAPPAAASNRKRSLPEEFGLNMPAPHEEPYVQGSRPLKRARGFNGATVGLVAFGVALGSVSTIAGLMQYAD</sequence>
<feature type="compositionally biased region" description="Acidic residues" evidence="2">
    <location>
        <begin position="660"/>
        <end position="670"/>
    </location>
</feature>
<comment type="caution">
    <text evidence="5">The sequence shown here is derived from an EMBL/GenBank/DDBJ whole genome shotgun (WGS) entry which is preliminary data.</text>
</comment>
<dbReference type="CDD" id="cd00060">
    <property type="entry name" value="FHA"/>
    <property type="match status" value="1"/>
</dbReference>
<dbReference type="AlphaFoldDB" id="A0AAW0Z136"/>
<keyword evidence="3" id="KW-0812">Transmembrane</keyword>
<feature type="region of interest" description="Disordered" evidence="2">
    <location>
        <begin position="321"/>
        <end position="360"/>
    </location>
</feature>
<dbReference type="RefSeq" id="XP_066802266.1">
    <property type="nucleotide sequence ID" value="XM_066946887.1"/>
</dbReference>
<keyword evidence="1" id="KW-0175">Coiled coil</keyword>
<dbReference type="Proteomes" id="UP001388673">
    <property type="component" value="Unassembled WGS sequence"/>
</dbReference>
<keyword evidence="3" id="KW-1133">Transmembrane helix</keyword>
<evidence type="ECO:0000256" key="1">
    <source>
        <dbReference type="SAM" id="Coils"/>
    </source>
</evidence>
<dbReference type="InterPro" id="IPR008984">
    <property type="entry name" value="SMAD_FHA_dom_sf"/>
</dbReference>
<dbReference type="KEGG" id="kne:92181039"/>
<gene>
    <name evidence="5" type="ORF">IAR55_003781</name>
</gene>
<keyword evidence="3" id="KW-0472">Membrane</keyword>
<feature type="compositionally biased region" description="Acidic residues" evidence="2">
    <location>
        <begin position="509"/>
        <end position="530"/>
    </location>
</feature>
<evidence type="ECO:0000256" key="2">
    <source>
        <dbReference type="SAM" id="MobiDB-lite"/>
    </source>
</evidence>
<dbReference type="Pfam" id="PF00498">
    <property type="entry name" value="FHA"/>
    <property type="match status" value="1"/>
</dbReference>
<dbReference type="GeneID" id="92181039"/>
<feature type="coiled-coil region" evidence="1">
    <location>
        <begin position="597"/>
        <end position="635"/>
    </location>
</feature>
<reference evidence="5 6" key="1">
    <citation type="journal article" date="2024" name="bioRxiv">
        <title>Comparative genomics of Cryptococcus and Kwoniella reveals pathogenesis evolution and contrasting karyotype dynamics via intercentromeric recombination or chromosome fusion.</title>
        <authorList>
            <person name="Coelho M.A."/>
            <person name="David-Palma M."/>
            <person name="Shea T."/>
            <person name="Bowers K."/>
            <person name="McGinley-Smith S."/>
            <person name="Mohammad A.W."/>
            <person name="Gnirke A."/>
            <person name="Yurkov A.M."/>
            <person name="Nowrousian M."/>
            <person name="Sun S."/>
            <person name="Cuomo C.A."/>
            <person name="Heitman J."/>
        </authorList>
    </citation>
    <scope>NUCLEOTIDE SEQUENCE [LARGE SCALE GENOMIC DNA]</scope>
    <source>
        <strain evidence="5 6">CBS 13917</strain>
    </source>
</reference>
<accession>A0AAW0Z136</accession>
<name>A0AAW0Z136_9TREE</name>
<feature type="transmembrane region" description="Helical" evidence="3">
    <location>
        <begin position="883"/>
        <end position="905"/>
    </location>
</feature>
<evidence type="ECO:0000259" key="4">
    <source>
        <dbReference type="PROSITE" id="PS50006"/>
    </source>
</evidence>
<dbReference type="InterPro" id="IPR000253">
    <property type="entry name" value="FHA_dom"/>
</dbReference>
<feature type="region of interest" description="Disordered" evidence="2">
    <location>
        <begin position="436"/>
        <end position="553"/>
    </location>
</feature>
<dbReference type="EMBL" id="JBCAWK010000007">
    <property type="protein sequence ID" value="KAK8853080.1"/>
    <property type="molecule type" value="Genomic_DNA"/>
</dbReference>
<proteinExistence type="predicted"/>
<feature type="region of interest" description="Disordered" evidence="2">
    <location>
        <begin position="649"/>
        <end position="674"/>
    </location>
</feature>
<protein>
    <recommendedName>
        <fullName evidence="4">FHA domain-containing protein</fullName>
    </recommendedName>
</protein>